<gene>
    <name evidence="1" type="ORF">GTQ38_12405</name>
</gene>
<dbReference type="NCBIfam" id="NF040656">
    <property type="entry name" value="GHMP_GYDIA"/>
    <property type="match status" value="1"/>
</dbReference>
<keyword evidence="2" id="KW-1185">Reference proteome</keyword>
<dbReference type="InterPro" id="IPR014721">
    <property type="entry name" value="Ribsml_uS5_D2-typ_fold_subgr"/>
</dbReference>
<organism evidence="1 2">
    <name type="scientific">Poritiphilus flavus</name>
    <dbReference type="NCBI Taxonomy" id="2697053"/>
    <lineage>
        <taxon>Bacteria</taxon>
        <taxon>Pseudomonadati</taxon>
        <taxon>Bacteroidota</taxon>
        <taxon>Flavobacteriia</taxon>
        <taxon>Flavobacteriales</taxon>
        <taxon>Flavobacteriaceae</taxon>
        <taxon>Poritiphilus</taxon>
    </lineage>
</organism>
<accession>A0A6L9EDU5</accession>
<evidence type="ECO:0000313" key="1">
    <source>
        <dbReference type="EMBL" id="NAS12811.1"/>
    </source>
</evidence>
<dbReference type="InterPro" id="IPR020568">
    <property type="entry name" value="Ribosomal_Su5_D2-typ_SF"/>
</dbReference>
<keyword evidence="1" id="KW-0808">Transferase</keyword>
<keyword evidence="1" id="KW-0418">Kinase</keyword>
<protein>
    <submittedName>
        <fullName evidence="1">GHMP kinase</fullName>
    </submittedName>
</protein>
<dbReference type="InterPro" id="IPR047765">
    <property type="entry name" value="GHMP_GYDIA-like"/>
</dbReference>
<reference evidence="1 2" key="1">
    <citation type="submission" date="2020-01" db="EMBL/GenBank/DDBJ databases">
        <title>Bacteria diversity of Porities sp.</title>
        <authorList>
            <person name="Wang G."/>
        </authorList>
    </citation>
    <scope>NUCLEOTIDE SEQUENCE [LARGE SCALE GENOMIC DNA]</scope>
    <source>
        <strain evidence="1 2">R33</strain>
    </source>
</reference>
<sequence length="310" mass="34611">MEREFRSNGKLLLTGEYAVLDGALSLAVPTRFGQSLKVLENNSGLIRWKSLDQDNKVWFESEFPVDILTNTSKDTDTDDISLMLMKILSQARNLNPDFLEGSRGYEVVTQLDFPRNWGLGTSSTLINNIAQWAMIDAFDLLHGSIPGSGYDIACAQHSTAILYQIEDSKPRVTPVDFSPPFQDQLFFVFLNRKQNSREAIAHYREKTLNKAELIAEISGITEGMVNCNDLHDFIHLMETHEQTLSEVLGLDTVKSSTFPDYPGAVKSLGAWGGDFVLAAGEPDSPVYFKRKGYATVFAFKDLVLNKKAGR</sequence>
<proteinExistence type="predicted"/>
<dbReference type="SUPFAM" id="SSF54211">
    <property type="entry name" value="Ribosomal protein S5 domain 2-like"/>
    <property type="match status" value="1"/>
</dbReference>
<evidence type="ECO:0000313" key="2">
    <source>
        <dbReference type="Proteomes" id="UP000475249"/>
    </source>
</evidence>
<dbReference type="EMBL" id="WXYO01000005">
    <property type="protein sequence ID" value="NAS12811.1"/>
    <property type="molecule type" value="Genomic_DNA"/>
</dbReference>
<dbReference type="RefSeq" id="WP_161435837.1">
    <property type="nucleotide sequence ID" value="NZ_WXYO01000005.1"/>
</dbReference>
<dbReference type="AlphaFoldDB" id="A0A6L9EDU5"/>
<name>A0A6L9EDU5_9FLAO</name>
<dbReference type="Gene3D" id="3.30.230.10">
    <property type="match status" value="1"/>
</dbReference>
<comment type="caution">
    <text evidence="1">The sequence shown here is derived from an EMBL/GenBank/DDBJ whole genome shotgun (WGS) entry which is preliminary data.</text>
</comment>
<dbReference type="Proteomes" id="UP000475249">
    <property type="component" value="Unassembled WGS sequence"/>
</dbReference>
<dbReference type="GO" id="GO:0016301">
    <property type="term" value="F:kinase activity"/>
    <property type="evidence" value="ECO:0007669"/>
    <property type="project" value="UniProtKB-KW"/>
</dbReference>